<reference evidence="10" key="1">
    <citation type="submission" date="2018-02" db="EMBL/GenBank/DDBJ databases">
        <authorList>
            <person name="Cohen D.B."/>
            <person name="Kent A.D."/>
        </authorList>
    </citation>
    <scope>NUCLEOTIDE SEQUENCE</scope>
</reference>
<dbReference type="FunFam" id="3.30.300.90:FF:000004">
    <property type="entry name" value="SufE-like protein, chloroplastic"/>
    <property type="match status" value="1"/>
</dbReference>
<evidence type="ECO:0000313" key="10">
    <source>
        <dbReference type="EMBL" id="SPC87958.1"/>
    </source>
</evidence>
<feature type="domain" description="Phosphoribulokinase/uridine kinase" evidence="6">
    <location>
        <begin position="486"/>
        <end position="545"/>
    </location>
</feature>
<dbReference type="GO" id="GO:0005524">
    <property type="term" value="F:ATP binding"/>
    <property type="evidence" value="ECO:0007669"/>
    <property type="project" value="InterPro"/>
</dbReference>
<dbReference type="SUPFAM" id="SSF53271">
    <property type="entry name" value="PRTase-like"/>
    <property type="match status" value="1"/>
</dbReference>
<dbReference type="Pfam" id="PF14681">
    <property type="entry name" value="UPRTase"/>
    <property type="match status" value="1"/>
</dbReference>
<comment type="subcellular location">
    <subcellularLocation>
        <location evidence="1">Plastid</location>
        <location evidence="1">Chloroplast</location>
    </subcellularLocation>
</comment>
<dbReference type="EMBL" id="OIVN01000960">
    <property type="protein sequence ID" value="SPC87958.1"/>
    <property type="molecule type" value="Genomic_DNA"/>
</dbReference>
<evidence type="ECO:0000259" key="8">
    <source>
        <dbReference type="Pfam" id="PF13456"/>
    </source>
</evidence>
<dbReference type="Pfam" id="PF02657">
    <property type="entry name" value="SufE"/>
    <property type="match status" value="1"/>
</dbReference>
<dbReference type="InterPro" id="IPR036065">
    <property type="entry name" value="BolA-like_sf"/>
</dbReference>
<dbReference type="InterPro" id="IPR006083">
    <property type="entry name" value="PRK/URK"/>
</dbReference>
<dbReference type="Gene3D" id="3.40.50.300">
    <property type="entry name" value="P-loop containing nucleotide triphosphate hydrolases"/>
    <property type="match status" value="1"/>
</dbReference>
<evidence type="ECO:0000256" key="5">
    <source>
        <dbReference type="ARBA" id="ARBA00022946"/>
    </source>
</evidence>
<dbReference type="AlphaFoldDB" id="A0A2N9FL81"/>
<dbReference type="InterPro" id="IPR002156">
    <property type="entry name" value="RNaseH_domain"/>
</dbReference>
<feature type="domain" description="Phosphoribosyltransferase" evidence="9">
    <location>
        <begin position="598"/>
        <end position="702"/>
    </location>
</feature>
<evidence type="ECO:0000256" key="1">
    <source>
        <dbReference type="ARBA" id="ARBA00004229"/>
    </source>
</evidence>
<name>A0A2N9FL81_FAGSY</name>
<dbReference type="Pfam" id="PF00485">
    <property type="entry name" value="PRK"/>
    <property type="match status" value="1"/>
</dbReference>
<evidence type="ECO:0000259" key="9">
    <source>
        <dbReference type="Pfam" id="PF14681"/>
    </source>
</evidence>
<protein>
    <submittedName>
        <fullName evidence="10">Uncharacterized protein</fullName>
    </submittedName>
</protein>
<dbReference type="InterPro" id="IPR003808">
    <property type="entry name" value="Fe-S_metab-assoc_dom"/>
</dbReference>
<dbReference type="GO" id="GO:0003676">
    <property type="term" value="F:nucleic acid binding"/>
    <property type="evidence" value="ECO:0007669"/>
    <property type="project" value="InterPro"/>
</dbReference>
<evidence type="ECO:0000256" key="4">
    <source>
        <dbReference type="ARBA" id="ARBA00022640"/>
    </source>
</evidence>
<dbReference type="GO" id="GO:0009507">
    <property type="term" value="C:chloroplast"/>
    <property type="evidence" value="ECO:0007669"/>
    <property type="project" value="UniProtKB-SubCell"/>
</dbReference>
<dbReference type="GO" id="GO:0016226">
    <property type="term" value="P:iron-sulfur cluster assembly"/>
    <property type="evidence" value="ECO:0007669"/>
    <property type="project" value="TreeGrafter"/>
</dbReference>
<dbReference type="Pfam" id="PF01722">
    <property type="entry name" value="BolA"/>
    <property type="match status" value="1"/>
</dbReference>
<accession>A0A2N9FL81</accession>
<keyword evidence="5" id="KW-0809">Transit peptide</keyword>
<dbReference type="Gene3D" id="3.30.300.90">
    <property type="entry name" value="BolA-like"/>
    <property type="match status" value="1"/>
</dbReference>
<organism evidence="10">
    <name type="scientific">Fagus sylvatica</name>
    <name type="common">Beechnut</name>
    <dbReference type="NCBI Taxonomy" id="28930"/>
    <lineage>
        <taxon>Eukaryota</taxon>
        <taxon>Viridiplantae</taxon>
        <taxon>Streptophyta</taxon>
        <taxon>Embryophyta</taxon>
        <taxon>Tracheophyta</taxon>
        <taxon>Spermatophyta</taxon>
        <taxon>Magnoliopsida</taxon>
        <taxon>eudicotyledons</taxon>
        <taxon>Gunneridae</taxon>
        <taxon>Pentapetalae</taxon>
        <taxon>rosids</taxon>
        <taxon>fabids</taxon>
        <taxon>Fagales</taxon>
        <taxon>Fagaceae</taxon>
        <taxon>Fagus</taxon>
    </lineage>
</organism>
<dbReference type="CDD" id="cd06223">
    <property type="entry name" value="PRTases_typeI"/>
    <property type="match status" value="1"/>
</dbReference>
<dbReference type="InterPro" id="IPR029057">
    <property type="entry name" value="PRTase-like"/>
</dbReference>
<gene>
    <name evidence="10" type="ORF">FSB_LOCUS15840</name>
</gene>
<dbReference type="InterPro" id="IPR000836">
    <property type="entry name" value="PRTase_dom"/>
</dbReference>
<evidence type="ECO:0000259" key="6">
    <source>
        <dbReference type="Pfam" id="PF00485"/>
    </source>
</evidence>
<dbReference type="SUPFAM" id="SSF52540">
    <property type="entry name" value="P-loop containing nucleoside triphosphate hydrolases"/>
    <property type="match status" value="1"/>
</dbReference>
<feature type="domain" description="RNase H type-1" evidence="8">
    <location>
        <begin position="49"/>
        <end position="115"/>
    </location>
</feature>
<keyword evidence="3" id="KW-0150">Chloroplast</keyword>
<dbReference type="InterPro" id="IPR002634">
    <property type="entry name" value="BolA"/>
</dbReference>
<proteinExistence type="predicted"/>
<dbReference type="SUPFAM" id="SSF82649">
    <property type="entry name" value="SufE/NifU"/>
    <property type="match status" value="1"/>
</dbReference>
<dbReference type="Pfam" id="PF13456">
    <property type="entry name" value="RVT_3"/>
    <property type="match status" value="1"/>
</dbReference>
<dbReference type="GO" id="GO:0004523">
    <property type="term" value="F:RNA-DNA hybrid ribonuclease activity"/>
    <property type="evidence" value="ECO:0007669"/>
    <property type="project" value="InterPro"/>
</dbReference>
<dbReference type="PANTHER" id="PTHR46230">
    <property type="match status" value="1"/>
</dbReference>
<evidence type="ECO:0000256" key="3">
    <source>
        <dbReference type="ARBA" id="ARBA00022528"/>
    </source>
</evidence>
<dbReference type="GO" id="GO:0016301">
    <property type="term" value="F:kinase activity"/>
    <property type="evidence" value="ECO:0007669"/>
    <property type="project" value="InterPro"/>
</dbReference>
<evidence type="ECO:0000256" key="2">
    <source>
        <dbReference type="ARBA" id="ARBA00004784"/>
    </source>
</evidence>
<evidence type="ECO:0000259" key="7">
    <source>
        <dbReference type="Pfam" id="PF02657"/>
    </source>
</evidence>
<dbReference type="SUPFAM" id="SSF82657">
    <property type="entry name" value="BolA-like"/>
    <property type="match status" value="1"/>
</dbReference>
<feature type="domain" description="Fe-S metabolism associated" evidence="7">
    <location>
        <begin position="144"/>
        <end position="263"/>
    </location>
</feature>
<dbReference type="PANTHER" id="PTHR46230:SF3">
    <property type="entry name" value="SUFE-LIKE PROTEIN 1, CHLOROPLASTIC_MITOCHONDRIAL"/>
    <property type="match status" value="1"/>
</dbReference>
<sequence length="714" mass="78617">MINQLFHPYDVKAILSILVSERRPPDKLVWPGSVLVKWNAPLSCRYKINFDGAVFKDQGEVGLGVVIRDVNGLPMAALVQKLKYPHSVEAVEAIAARTAVQFVLDIGIQVGEVEVSVSVSASASSSVPLQPMEQFPPKLQEIIKLFQSVQEPKAKYEQLLFYGKNLKPLETHFKTKDNKVEGCVSQVWVRAYLDSDGNVVFEADSDSVLTKGLAALLVNGLSGRPVNEVIRVSPDFVVLLGLQQSLTPSRNNGFLNMLRLMQKKALQLAVEVEKGENLGSKMDGSVENVNFGLDSDLGVEENPVGVSNLGSKMDGSVENVNFGLNSDLGVGENPVGVSNSGGLGSRGKRIKEKLERELSPVAIEVEDISYQHAGHAGVRGSDGETHFNVKVVSEEFEGKSLVKRHRLVYGLLQEELQSGLHALSIVAKTPSEFNCCASSIDSSYCNLTFPSDAFDTEKLFCVLEKLRHGQAVDIPNYDFKSYKNNVADADVRLARRIRWDTVEKSRDIGTVLECSKFVKPAFDDFILPTKKYADIIIPRGGDNHVAIDLIVQHIRTKLGQHDLCKIYPNLYVIHSTFQVVEHGLGHLPFTEKQVITPTVTGMSKYITEKLPKDISERHVLLLDPILGTGNWAVQAISLLLRKGVPECNIIFLNLISAPQGVHMVCKSFPRIKIVTSEIESGLNKDFRVIPGMGEFGDRYFGTDDDGQQVMAPSQ</sequence>
<keyword evidence="4" id="KW-0934">Plastid</keyword>
<comment type="pathway">
    <text evidence="2">Pyrimidine metabolism; CTP biosynthesis via salvage pathway; CTP from cytidine: step 1/3.</text>
</comment>
<dbReference type="Gene3D" id="3.40.50.2020">
    <property type="match status" value="1"/>
</dbReference>
<dbReference type="InterPro" id="IPR027417">
    <property type="entry name" value="P-loop_NTPase"/>
</dbReference>
<dbReference type="Gene3D" id="3.90.1010.10">
    <property type="match status" value="1"/>
</dbReference>